<dbReference type="InterPro" id="IPR013087">
    <property type="entry name" value="Znf_C2H2_type"/>
</dbReference>
<evidence type="ECO:0000256" key="1">
    <source>
        <dbReference type="ARBA" id="ARBA00022723"/>
    </source>
</evidence>
<reference evidence="7 8" key="1">
    <citation type="submission" date="2014-03" db="EMBL/GenBank/DDBJ databases">
        <title>Draft genome of the hookworm Oesophagostomum dentatum.</title>
        <authorList>
            <person name="Mitreva M."/>
        </authorList>
    </citation>
    <scope>NUCLEOTIDE SEQUENCE [LARGE SCALE GENOMIC DNA]</scope>
    <source>
        <strain evidence="7 8">OD-Hann</strain>
    </source>
</reference>
<evidence type="ECO:0000256" key="3">
    <source>
        <dbReference type="ARBA" id="ARBA00022771"/>
    </source>
</evidence>
<dbReference type="PROSITE" id="PS50157">
    <property type="entry name" value="ZINC_FINGER_C2H2_2"/>
    <property type="match status" value="1"/>
</dbReference>
<dbReference type="PANTHER" id="PTHR24379:SF121">
    <property type="entry name" value="C2H2-TYPE DOMAIN-CONTAINING PROTEIN"/>
    <property type="match status" value="1"/>
</dbReference>
<dbReference type="Gene3D" id="3.30.160.60">
    <property type="entry name" value="Classic Zinc Finger"/>
    <property type="match status" value="1"/>
</dbReference>
<keyword evidence="3 5" id="KW-0863">Zinc-finger</keyword>
<dbReference type="PANTHER" id="PTHR24379">
    <property type="entry name" value="KRAB AND ZINC FINGER DOMAIN-CONTAINING"/>
    <property type="match status" value="1"/>
</dbReference>
<gene>
    <name evidence="7" type="ORF">OESDEN_05886</name>
</gene>
<dbReference type="AlphaFoldDB" id="A0A0B1TDM3"/>
<accession>A0A0B1TDM3</accession>
<sequence>MINNASGRQLIILDTNLAVPERVGGDKKAKSVKELEALVEEKRLSVDVTLIMRNIVRQVCESLGESYEQTKESPPPPEHLRVAENEDDVMEIDNLGVDDDLVGSAEPAAGAHQALLSAEVRVEAADNVGDAGSSMPGYIEDDDDGGEVECIPKEEAAKAEHGAPVVKEVHDDNGDEDLQVVGEVEHTPGSTSAAVPTREKKYKCSKCSCTFITAHAAKLHEDTSHNTDAGGICDKVFGIPLKGFFFVCRNCCAAFESQQQFKTHRLSHGPTGSVSCGDCSAIAYNTPLFEHHRNAHATKDRLFYGCSQCSMMFRTDARLMYHLREAHGVPLFFFCKACHLGGTHERTIYAHVAMKSHRCRQFGLQKNWTSIMTIGVCPANVLHYQPKNVVSHEVMLSRGSVS</sequence>
<feature type="domain" description="C2H2-type" evidence="6">
    <location>
        <begin position="304"/>
        <end position="327"/>
    </location>
</feature>
<dbReference type="SMART" id="SM00355">
    <property type="entry name" value="ZnF_C2H2"/>
    <property type="match status" value="5"/>
</dbReference>
<dbReference type="GO" id="GO:0008270">
    <property type="term" value="F:zinc ion binding"/>
    <property type="evidence" value="ECO:0007669"/>
    <property type="project" value="UniProtKB-KW"/>
</dbReference>
<evidence type="ECO:0000259" key="6">
    <source>
        <dbReference type="PROSITE" id="PS50157"/>
    </source>
</evidence>
<dbReference type="EMBL" id="KN550426">
    <property type="protein sequence ID" value="KHJ94191.1"/>
    <property type="molecule type" value="Genomic_DNA"/>
</dbReference>
<keyword evidence="2" id="KW-0677">Repeat</keyword>
<organism evidence="7 8">
    <name type="scientific">Oesophagostomum dentatum</name>
    <name type="common">Nodular worm</name>
    <dbReference type="NCBI Taxonomy" id="61180"/>
    <lineage>
        <taxon>Eukaryota</taxon>
        <taxon>Metazoa</taxon>
        <taxon>Ecdysozoa</taxon>
        <taxon>Nematoda</taxon>
        <taxon>Chromadorea</taxon>
        <taxon>Rhabditida</taxon>
        <taxon>Rhabditina</taxon>
        <taxon>Rhabditomorpha</taxon>
        <taxon>Strongyloidea</taxon>
        <taxon>Strongylidae</taxon>
        <taxon>Oesophagostomum</taxon>
    </lineage>
</organism>
<dbReference type="PROSITE" id="PS00028">
    <property type="entry name" value="ZINC_FINGER_C2H2_1"/>
    <property type="match status" value="3"/>
</dbReference>
<evidence type="ECO:0000256" key="5">
    <source>
        <dbReference type="PROSITE-ProRule" id="PRU00042"/>
    </source>
</evidence>
<keyword evidence="8" id="KW-1185">Reference proteome</keyword>
<evidence type="ECO:0000313" key="8">
    <source>
        <dbReference type="Proteomes" id="UP000053660"/>
    </source>
</evidence>
<keyword evidence="4" id="KW-0862">Zinc</keyword>
<evidence type="ECO:0000256" key="4">
    <source>
        <dbReference type="ARBA" id="ARBA00022833"/>
    </source>
</evidence>
<dbReference type="Proteomes" id="UP000053660">
    <property type="component" value="Unassembled WGS sequence"/>
</dbReference>
<keyword evidence="1" id="KW-0479">Metal-binding</keyword>
<evidence type="ECO:0000313" key="7">
    <source>
        <dbReference type="EMBL" id="KHJ94191.1"/>
    </source>
</evidence>
<evidence type="ECO:0000256" key="2">
    <source>
        <dbReference type="ARBA" id="ARBA00022737"/>
    </source>
</evidence>
<name>A0A0B1TDM3_OESDE</name>
<dbReference type="OrthoDB" id="5823698at2759"/>
<protein>
    <submittedName>
        <fullName evidence="7">Zinc finger, C2H2 type</fullName>
    </submittedName>
</protein>
<proteinExistence type="predicted"/>